<keyword evidence="1" id="KW-0175">Coiled coil</keyword>
<comment type="caution">
    <text evidence="2">The sequence shown here is derived from an EMBL/GenBank/DDBJ whole genome shotgun (WGS) entry which is preliminary data.</text>
</comment>
<feature type="coiled-coil region" evidence="1">
    <location>
        <begin position="92"/>
        <end position="155"/>
    </location>
</feature>
<reference evidence="2" key="2">
    <citation type="journal article" date="2023" name="Int. J. Mol. Sci.">
        <title>De Novo Assembly and Annotation of 11 Diverse Shrub Willow (Salix) Genomes Reveals Novel Gene Organization in Sex-Linked Regions.</title>
        <authorList>
            <person name="Hyden B."/>
            <person name="Feng K."/>
            <person name="Yates T.B."/>
            <person name="Jawdy S."/>
            <person name="Cereghino C."/>
            <person name="Smart L.B."/>
            <person name="Muchero W."/>
        </authorList>
    </citation>
    <scope>NUCLEOTIDE SEQUENCE [LARGE SCALE GENOMIC DNA]</scope>
    <source>
        <tissue evidence="2">Shoot tip</tissue>
    </source>
</reference>
<evidence type="ECO:0000256" key="1">
    <source>
        <dbReference type="SAM" id="Coils"/>
    </source>
</evidence>
<dbReference type="Proteomes" id="UP001151529">
    <property type="component" value="Chromosome 9"/>
</dbReference>
<name>A0A9Q0NJ36_SALVM</name>
<accession>A0A9Q0NJ36</accession>
<gene>
    <name evidence="2" type="ORF">OIU85_014623</name>
</gene>
<reference evidence="2" key="1">
    <citation type="submission" date="2022-11" db="EMBL/GenBank/DDBJ databases">
        <authorList>
            <person name="Hyden B.L."/>
            <person name="Feng K."/>
            <person name="Yates T."/>
            <person name="Jawdy S."/>
            <person name="Smart L.B."/>
            <person name="Muchero W."/>
        </authorList>
    </citation>
    <scope>NUCLEOTIDE SEQUENCE</scope>
    <source>
        <tissue evidence="2">Shoot tip</tissue>
    </source>
</reference>
<dbReference type="OrthoDB" id="849476at2759"/>
<sequence length="159" mass="18214">MASILFPSMEDALLSSFLDLASRFLHDQIIYFTAKGPPQRRRVQFFARSIENTEIPPSLFLQELDYLQSMDSSSDTSNNSFPGNSCKISSALQALQKQHEEKTRKIEELKSQIDSVKPGLEKKMKEPLGDKKEVFKNLSEKYNSLREEYNALLAEKSME</sequence>
<evidence type="ECO:0000313" key="2">
    <source>
        <dbReference type="EMBL" id="KAJ6670780.1"/>
    </source>
</evidence>
<evidence type="ECO:0000313" key="3">
    <source>
        <dbReference type="Proteomes" id="UP001151529"/>
    </source>
</evidence>
<organism evidence="2 3">
    <name type="scientific">Salix viminalis</name>
    <name type="common">Common osier</name>
    <name type="synonym">Basket willow</name>
    <dbReference type="NCBI Taxonomy" id="40686"/>
    <lineage>
        <taxon>Eukaryota</taxon>
        <taxon>Viridiplantae</taxon>
        <taxon>Streptophyta</taxon>
        <taxon>Embryophyta</taxon>
        <taxon>Tracheophyta</taxon>
        <taxon>Spermatophyta</taxon>
        <taxon>Magnoliopsida</taxon>
        <taxon>eudicotyledons</taxon>
        <taxon>Gunneridae</taxon>
        <taxon>Pentapetalae</taxon>
        <taxon>rosids</taxon>
        <taxon>fabids</taxon>
        <taxon>Malpighiales</taxon>
        <taxon>Salicaceae</taxon>
        <taxon>Saliceae</taxon>
        <taxon>Salix</taxon>
    </lineage>
</organism>
<dbReference type="AlphaFoldDB" id="A0A9Q0NJ36"/>
<keyword evidence="3" id="KW-1185">Reference proteome</keyword>
<protein>
    <submittedName>
        <fullName evidence="2">Uncharacterized protein</fullName>
    </submittedName>
</protein>
<dbReference type="EMBL" id="JAPFFL010000019">
    <property type="protein sequence ID" value="KAJ6670780.1"/>
    <property type="molecule type" value="Genomic_DNA"/>
</dbReference>
<proteinExistence type="predicted"/>